<dbReference type="InterPro" id="IPR013154">
    <property type="entry name" value="ADH-like_N"/>
</dbReference>
<dbReference type="Pfam" id="PF08240">
    <property type="entry name" value="ADH_N"/>
    <property type="match status" value="1"/>
</dbReference>
<reference evidence="4 5" key="1">
    <citation type="submission" date="2021-07" db="EMBL/GenBank/DDBJ databases">
        <title>Paenibacillus radiodurans sp. nov., isolated from the southeastern edge of Tengger Desert.</title>
        <authorList>
            <person name="Zhang G."/>
        </authorList>
    </citation>
    <scope>NUCLEOTIDE SEQUENCE [LARGE SCALE GENOMIC DNA]</scope>
    <source>
        <strain evidence="4 5">CCM 7311</strain>
    </source>
</reference>
<evidence type="ECO:0000313" key="4">
    <source>
        <dbReference type="EMBL" id="MBW7459078.1"/>
    </source>
</evidence>
<feature type="non-terminal residue" evidence="4">
    <location>
        <position position="95"/>
    </location>
</feature>
<dbReference type="Proteomes" id="UP001519887">
    <property type="component" value="Unassembled WGS sequence"/>
</dbReference>
<keyword evidence="5" id="KW-1185">Reference proteome</keyword>
<dbReference type="InterPro" id="IPR051603">
    <property type="entry name" value="Zinc-ADH_QOR/CCCR"/>
</dbReference>
<evidence type="ECO:0000256" key="2">
    <source>
        <dbReference type="SAM" id="MobiDB-lite"/>
    </source>
</evidence>
<dbReference type="Gene3D" id="3.90.180.10">
    <property type="entry name" value="Medium-chain alcohol dehydrogenases, catalytic domain"/>
    <property type="match status" value="1"/>
</dbReference>
<dbReference type="SUPFAM" id="SSF50129">
    <property type="entry name" value="GroES-like"/>
    <property type="match status" value="1"/>
</dbReference>
<evidence type="ECO:0000313" key="5">
    <source>
        <dbReference type="Proteomes" id="UP001519887"/>
    </source>
</evidence>
<feature type="region of interest" description="Disordered" evidence="2">
    <location>
        <begin position="1"/>
        <end position="22"/>
    </location>
</feature>
<accession>A0ABS7CDT4</accession>
<evidence type="ECO:0000256" key="1">
    <source>
        <dbReference type="ARBA" id="ARBA00022857"/>
    </source>
</evidence>
<organism evidence="4 5">
    <name type="scientific">Paenibacillus sepulcri</name>
    <dbReference type="NCBI Taxonomy" id="359917"/>
    <lineage>
        <taxon>Bacteria</taxon>
        <taxon>Bacillati</taxon>
        <taxon>Bacillota</taxon>
        <taxon>Bacilli</taxon>
        <taxon>Bacillales</taxon>
        <taxon>Paenibacillaceae</taxon>
        <taxon>Paenibacillus</taxon>
    </lineage>
</organism>
<dbReference type="PANTHER" id="PTHR44154:SF1">
    <property type="entry name" value="QUINONE OXIDOREDUCTASE"/>
    <property type="match status" value="1"/>
</dbReference>
<proteinExistence type="predicted"/>
<sequence>MKALVWNRPGKPESLETTELPVPAAGPGEIGVKVIAAGLNPVDYKLALNGHPAWVYPFVPGVDVAGEVVEIGDGVTKWQIGDRVVYHGDFTKPGG</sequence>
<dbReference type="PANTHER" id="PTHR44154">
    <property type="entry name" value="QUINONE OXIDOREDUCTASE"/>
    <property type="match status" value="1"/>
</dbReference>
<feature type="domain" description="Alcohol dehydrogenase-like N-terminal" evidence="3">
    <location>
        <begin position="26"/>
        <end position="85"/>
    </location>
</feature>
<gene>
    <name evidence="4" type="ORF">K0U00_34015</name>
</gene>
<evidence type="ECO:0000259" key="3">
    <source>
        <dbReference type="Pfam" id="PF08240"/>
    </source>
</evidence>
<comment type="caution">
    <text evidence="4">The sequence shown here is derived from an EMBL/GenBank/DDBJ whole genome shotgun (WGS) entry which is preliminary data.</text>
</comment>
<name>A0ABS7CDT4_9BACL</name>
<keyword evidence="1" id="KW-0521">NADP</keyword>
<dbReference type="EMBL" id="JAHZIK010001470">
    <property type="protein sequence ID" value="MBW7459078.1"/>
    <property type="molecule type" value="Genomic_DNA"/>
</dbReference>
<protein>
    <submittedName>
        <fullName evidence="4">Alcohol dehydrogenase catalytic domain-containing protein</fullName>
    </submittedName>
</protein>
<dbReference type="InterPro" id="IPR011032">
    <property type="entry name" value="GroES-like_sf"/>
</dbReference>